<evidence type="ECO:0000313" key="6">
    <source>
        <dbReference type="Proteomes" id="UP000198287"/>
    </source>
</evidence>
<proteinExistence type="predicted"/>
<feature type="region of interest" description="Disordered" evidence="1">
    <location>
        <begin position="1080"/>
        <end position="1147"/>
    </location>
</feature>
<keyword evidence="2" id="KW-1133">Transmembrane helix</keyword>
<keyword evidence="3" id="KW-0732">Signal</keyword>
<feature type="compositionally biased region" description="Pro residues" evidence="1">
    <location>
        <begin position="1236"/>
        <end position="1247"/>
    </location>
</feature>
<dbReference type="OrthoDB" id="687730at2759"/>
<dbReference type="OMA" id="FNTSTEW"/>
<reference evidence="5 6" key="1">
    <citation type="submission" date="2015-12" db="EMBL/GenBank/DDBJ databases">
        <title>The genome of Folsomia candida.</title>
        <authorList>
            <person name="Faddeeva A."/>
            <person name="Derks M.F."/>
            <person name="Anvar Y."/>
            <person name="Smit S."/>
            <person name="Van Straalen N."/>
            <person name="Roelofs D."/>
        </authorList>
    </citation>
    <scope>NUCLEOTIDE SEQUENCE [LARGE SCALE GENOMIC DNA]</scope>
    <source>
        <strain evidence="5 6">VU population</strain>
        <tissue evidence="5">Whole body</tissue>
    </source>
</reference>
<feature type="region of interest" description="Disordered" evidence="1">
    <location>
        <begin position="1029"/>
        <end position="1053"/>
    </location>
</feature>
<comment type="caution">
    <text evidence="5">The sequence shown here is derived from an EMBL/GenBank/DDBJ whole genome shotgun (WGS) entry which is preliminary data.</text>
</comment>
<dbReference type="EMBL" id="LNIX01000003">
    <property type="protein sequence ID" value="OXA58130.1"/>
    <property type="molecule type" value="Genomic_DNA"/>
</dbReference>
<feature type="chain" id="PRO_5012059004" evidence="3">
    <location>
        <begin position="20"/>
        <end position="1301"/>
    </location>
</feature>
<evidence type="ECO:0000256" key="2">
    <source>
        <dbReference type="SAM" id="Phobius"/>
    </source>
</evidence>
<feature type="compositionally biased region" description="Acidic residues" evidence="1">
    <location>
        <begin position="1275"/>
        <end position="1293"/>
    </location>
</feature>
<name>A0A226ELF5_FOLCA</name>
<evidence type="ECO:0000259" key="4">
    <source>
        <dbReference type="PROSITE" id="PS50234"/>
    </source>
</evidence>
<sequence>MRVKFWTLGLLIFVGGALSRNYKPRTQLTFSPTSRGYTNVLVAINSNVNEADCVQVVQEVKNTFSETSSLLYSATGGAAHFSSVKILLPSGRCNSVNGIIETQSAADSYATADFKVTESHPLVNQGMPWTRQYRGCSFGAEDVFIPATKFLLDSGLTLREKSGILLQEWAKFRYGVFSEFSYHDDQLYNSCYKNSRGEGLLSSCSSTQLPSLFQGEGNCRAEVEANKEELLTRVRDDTDASSLMFLPHLSSVTKFCTNETHNSQAPNKQNIFCGGQSVNHVRETHPDFALSKTDSLHQSPPTTFQVLRHGNTDEFQRGLIILIENSTTIRQQNRLRYVKQALSSVISLLPLGQSRVGVGYFDGSLFNLNQRIPLNTDADKVSIIQSIPDVDTLIQRDRIAKGKLRQGGPNQLGDILRTTLTAISGIGLYDWNLLLISNNPSVGFIDAANQMTESFASLTVVTLDGGDPLWTTLYTSTNVRSVLSVAPNCAVQHAACSRWSSLVAEGAIEAIQPQNSNGPQWQKIGEGALPSGATSTVLIEVNGVPISGYNFFITLSQIYAPGLVRVRNPSGAECNVGTVHGYGFLVRATGCDIQTGNWSVDLTQLPSSVPSSQVTVWVEVSTSASLNILTSFGADRKAEIRPDGGLPIFSRISDASDAPVISAVVEAELFSDATVYPGLILKDDGIDPDVTQDDGVYSGILTNFSANPSFHVGRVKVTTGKSWVVASLNPINAATLDERVSGKCCGSRVPVLTTMPFPGGTLTSLIPGFRTGAAFNPGSIPPSRIGPIRVAQDDGSNIRLEFRAPGASSDQGMVDHYQSCCTYFLDGSDPSTSEISSCHQITPDCNPVEAGLTQSCVINRGSLKDNHVDSAHNPVALNCGVRGVNSMGREGQSSMGSLVVDLDSSTGREGGKSGCSSLSDDCLPISLFWGLIGCIGGLLLILLVVILCWCIYARRHHKNPDQEEVLLSTNRKRSRLQPSADVEVTPPPRTTSANNNKDSPLYNVYVNKAYITDSDGGMKLVAADGQLLPLDEKRPPAQSSSTKNPEPIYNRFTGVSIAPVPPVRRASVLDDDGSLRDDMAIFKSRPEPPPKPGRPNSHNKAATAPIPRNRVARPDSGYANHLHNNNNTDPQLSFYQKPVAPAPPSQVDIDLPVYASVNRNGRSRTPLSSPPNSGFSTFRPSSGTPRQAIPAHFGGRSKDDSFVPSSTRFAPKRYDAFPSSDSETYSDMSRSVGPPSQVPPAPPPFPPNRGGANQPPPYNPPPPPPPPQSKRTETVDDEYDDDSEHWDDEDFDFEPPGVSYA</sequence>
<dbReference type="InterPro" id="IPR013642">
    <property type="entry name" value="CLCA_N"/>
</dbReference>
<dbReference type="Proteomes" id="UP000198287">
    <property type="component" value="Unassembled WGS sequence"/>
</dbReference>
<evidence type="ECO:0000313" key="5">
    <source>
        <dbReference type="EMBL" id="OXA58130.1"/>
    </source>
</evidence>
<feature type="compositionally biased region" description="Polar residues" evidence="1">
    <location>
        <begin position="1122"/>
        <end position="1134"/>
    </location>
</feature>
<feature type="region of interest" description="Disordered" evidence="1">
    <location>
        <begin position="1160"/>
        <end position="1301"/>
    </location>
</feature>
<keyword evidence="6" id="KW-1185">Reference proteome</keyword>
<keyword evidence="2" id="KW-0812">Transmembrane</keyword>
<dbReference type="Pfam" id="PF08434">
    <property type="entry name" value="CLCA"/>
    <property type="match status" value="1"/>
</dbReference>
<feature type="domain" description="VWFA" evidence="4">
    <location>
        <begin position="318"/>
        <end position="511"/>
    </location>
</feature>
<evidence type="ECO:0000256" key="1">
    <source>
        <dbReference type="SAM" id="MobiDB-lite"/>
    </source>
</evidence>
<feature type="region of interest" description="Disordered" evidence="1">
    <location>
        <begin position="961"/>
        <end position="998"/>
    </location>
</feature>
<keyword evidence="2" id="KW-0472">Membrane</keyword>
<feature type="signal peptide" evidence="3">
    <location>
        <begin position="1"/>
        <end position="19"/>
    </location>
</feature>
<feature type="compositionally biased region" description="Polar residues" evidence="1">
    <location>
        <begin position="1219"/>
        <end position="1229"/>
    </location>
</feature>
<feature type="transmembrane region" description="Helical" evidence="2">
    <location>
        <begin position="927"/>
        <end position="952"/>
    </location>
</feature>
<protein>
    <submittedName>
        <fullName evidence="5">Calcium-activated chloride channel regulator 1</fullName>
    </submittedName>
</protein>
<evidence type="ECO:0000256" key="3">
    <source>
        <dbReference type="SAM" id="SignalP"/>
    </source>
</evidence>
<dbReference type="PROSITE" id="PS50234">
    <property type="entry name" value="VWFA"/>
    <property type="match status" value="1"/>
</dbReference>
<organism evidence="5 6">
    <name type="scientific">Folsomia candida</name>
    <name type="common">Springtail</name>
    <dbReference type="NCBI Taxonomy" id="158441"/>
    <lineage>
        <taxon>Eukaryota</taxon>
        <taxon>Metazoa</taxon>
        <taxon>Ecdysozoa</taxon>
        <taxon>Arthropoda</taxon>
        <taxon>Hexapoda</taxon>
        <taxon>Collembola</taxon>
        <taxon>Entomobryomorpha</taxon>
        <taxon>Isotomoidea</taxon>
        <taxon>Isotomidae</taxon>
        <taxon>Proisotominae</taxon>
        <taxon>Folsomia</taxon>
    </lineage>
</organism>
<feature type="compositionally biased region" description="Pro residues" evidence="1">
    <location>
        <begin position="1254"/>
        <end position="1268"/>
    </location>
</feature>
<accession>A0A226ELF5</accession>
<gene>
    <name evidence="5" type="ORF">Fcan01_06866</name>
</gene>
<dbReference type="InterPro" id="IPR002035">
    <property type="entry name" value="VWF_A"/>
</dbReference>
<dbReference type="NCBIfam" id="NF041940">
    <property type="entry name" value="choice_anch_X"/>
    <property type="match status" value="1"/>
</dbReference>
<feature type="compositionally biased region" description="Polar residues" evidence="1">
    <location>
        <begin position="1160"/>
        <end position="1185"/>
    </location>
</feature>